<protein>
    <submittedName>
        <fullName evidence="10">Acyl-CoA dehydrogenase family protein</fullName>
    </submittedName>
</protein>
<dbReference type="Gene3D" id="1.10.540.10">
    <property type="entry name" value="Acyl-CoA dehydrogenase/oxidase, N-terminal domain"/>
    <property type="match status" value="1"/>
</dbReference>
<dbReference type="GO" id="GO:0050660">
    <property type="term" value="F:flavin adenine dinucleotide binding"/>
    <property type="evidence" value="ECO:0007669"/>
    <property type="project" value="UniProtKB-ARBA"/>
</dbReference>
<evidence type="ECO:0000259" key="7">
    <source>
        <dbReference type="Pfam" id="PF00441"/>
    </source>
</evidence>
<comment type="cofactor">
    <cofactor evidence="1 6">
        <name>FAD</name>
        <dbReference type="ChEBI" id="CHEBI:57692"/>
    </cofactor>
</comment>
<gene>
    <name evidence="10" type="ORF">ACFQDD_10550</name>
</gene>
<keyword evidence="5 6" id="KW-0560">Oxidoreductase</keyword>
<dbReference type="Gene3D" id="1.20.140.10">
    <property type="entry name" value="Butyryl-CoA Dehydrogenase, subunit A, domain 3"/>
    <property type="match status" value="1"/>
</dbReference>
<evidence type="ECO:0000256" key="2">
    <source>
        <dbReference type="ARBA" id="ARBA00009347"/>
    </source>
</evidence>
<evidence type="ECO:0000313" key="11">
    <source>
        <dbReference type="Proteomes" id="UP001596274"/>
    </source>
</evidence>
<dbReference type="Gene3D" id="2.40.110.10">
    <property type="entry name" value="Butyryl-CoA Dehydrogenase, subunit A, domain 2"/>
    <property type="match status" value="1"/>
</dbReference>
<dbReference type="FunFam" id="1.10.540.10:FF:000002">
    <property type="entry name" value="Acyl-CoA dehydrogenase FadE19"/>
    <property type="match status" value="1"/>
</dbReference>
<evidence type="ECO:0000259" key="9">
    <source>
        <dbReference type="Pfam" id="PF02771"/>
    </source>
</evidence>
<evidence type="ECO:0000256" key="6">
    <source>
        <dbReference type="RuleBase" id="RU362125"/>
    </source>
</evidence>
<dbReference type="InterPro" id="IPR006091">
    <property type="entry name" value="Acyl-CoA_Oxase/DH_mid-dom"/>
</dbReference>
<name>A0ABD5T5H5_9EURY</name>
<dbReference type="EMBL" id="JBHSWT010000575">
    <property type="protein sequence ID" value="MFC6771950.1"/>
    <property type="molecule type" value="Genomic_DNA"/>
</dbReference>
<accession>A0ABD5T5H5</accession>
<feature type="domain" description="Acyl-CoA oxidase/dehydrogenase middle" evidence="8">
    <location>
        <begin position="122"/>
        <end position="218"/>
    </location>
</feature>
<evidence type="ECO:0000256" key="4">
    <source>
        <dbReference type="ARBA" id="ARBA00022827"/>
    </source>
</evidence>
<dbReference type="Pfam" id="PF02770">
    <property type="entry name" value="Acyl-CoA_dh_M"/>
    <property type="match status" value="1"/>
</dbReference>
<dbReference type="SUPFAM" id="SSF47203">
    <property type="entry name" value="Acyl-CoA dehydrogenase C-terminal domain-like"/>
    <property type="match status" value="1"/>
</dbReference>
<keyword evidence="11" id="KW-1185">Reference proteome</keyword>
<keyword evidence="3 6" id="KW-0285">Flavoprotein</keyword>
<dbReference type="InterPro" id="IPR006089">
    <property type="entry name" value="Acyl-CoA_DH_CS"/>
</dbReference>
<keyword evidence="4 6" id="KW-0274">FAD</keyword>
<dbReference type="PANTHER" id="PTHR43884">
    <property type="entry name" value="ACYL-COA DEHYDROGENASE"/>
    <property type="match status" value="1"/>
</dbReference>
<evidence type="ECO:0000313" key="10">
    <source>
        <dbReference type="EMBL" id="MFC6771950.1"/>
    </source>
</evidence>
<proteinExistence type="inferred from homology"/>
<dbReference type="InterPro" id="IPR036250">
    <property type="entry name" value="AcylCo_DH-like_C"/>
</dbReference>
<feature type="domain" description="Acyl-CoA dehydrogenase/oxidase C-terminal" evidence="7">
    <location>
        <begin position="230"/>
        <end position="379"/>
    </location>
</feature>
<dbReference type="InterPro" id="IPR009100">
    <property type="entry name" value="AcylCoA_DH/oxidase_NM_dom_sf"/>
</dbReference>
<dbReference type="InterPro" id="IPR013786">
    <property type="entry name" value="AcylCoA_DH/ox_N"/>
</dbReference>
<dbReference type="PANTHER" id="PTHR43884:SF12">
    <property type="entry name" value="ISOVALERYL-COA DEHYDROGENASE, MITOCHONDRIAL-RELATED"/>
    <property type="match status" value="1"/>
</dbReference>
<dbReference type="Pfam" id="PF00441">
    <property type="entry name" value="Acyl-CoA_dh_1"/>
    <property type="match status" value="1"/>
</dbReference>
<reference evidence="10 11" key="1">
    <citation type="journal article" date="2019" name="Int. J. Syst. Evol. Microbiol.">
        <title>The Global Catalogue of Microorganisms (GCM) 10K type strain sequencing project: providing services to taxonomists for standard genome sequencing and annotation.</title>
        <authorList>
            <consortium name="The Broad Institute Genomics Platform"/>
            <consortium name="The Broad Institute Genome Sequencing Center for Infectious Disease"/>
            <person name="Wu L."/>
            <person name="Ma J."/>
        </authorList>
    </citation>
    <scope>NUCLEOTIDE SEQUENCE [LARGE SCALE GENOMIC DNA]</scope>
    <source>
        <strain evidence="10 11">PJ61</strain>
    </source>
</reference>
<dbReference type="InterPro" id="IPR037069">
    <property type="entry name" value="AcylCoA_DH/ox_N_sf"/>
</dbReference>
<evidence type="ECO:0000256" key="1">
    <source>
        <dbReference type="ARBA" id="ARBA00001974"/>
    </source>
</evidence>
<dbReference type="FunFam" id="1.20.140.10:FF:000004">
    <property type="entry name" value="Acyl-CoA dehydrogenase FadE25"/>
    <property type="match status" value="1"/>
</dbReference>
<sequence length="381" mass="41147">MEFTFSAEQRQIRDTVASFVDEEVVPRAAEIDATDEFPADLVSEMADLGLMGMPFPVEYGGAGLDYHSYVLGLAEIARGSGGLGTVVAAHTSLAGTTIYEFGDGPQKEKYLTSLAAGDDIGAFALSEAESGSDVSSMSTTAERDGDGYVVNGGKLWISNGSVADTVVLFAKTDPDAGRDGISAFVVRPDADEGFVVEGTEEKLGDKGCPTAELRFDDMWLPERRLLGEEGEGFVQALQTLNGGRITIAARSVGIARAALDEATSYAKEREQFDRPIADFQAIQHKLADMDTKARAAELLMHEAADLKMRDESFVKEAAQAKLYASEIAREVANEGIQIHGGYGYTKDFPAERFYRDAKLSEIYEGTSEVLRNTIAQRLLDE</sequence>
<dbReference type="FunFam" id="2.40.110.10:FF:000009">
    <property type="entry name" value="Acyl-CoA dehydrogenase"/>
    <property type="match status" value="1"/>
</dbReference>
<dbReference type="InterPro" id="IPR046373">
    <property type="entry name" value="Acyl-CoA_Oxase/DH_mid-dom_sf"/>
</dbReference>
<feature type="domain" description="Acyl-CoA dehydrogenase/oxidase N-terminal" evidence="9">
    <location>
        <begin position="6"/>
        <end position="118"/>
    </location>
</feature>
<evidence type="ECO:0000259" key="8">
    <source>
        <dbReference type="Pfam" id="PF02770"/>
    </source>
</evidence>
<evidence type="ECO:0000256" key="3">
    <source>
        <dbReference type="ARBA" id="ARBA00022630"/>
    </source>
</evidence>
<dbReference type="GO" id="GO:0016627">
    <property type="term" value="F:oxidoreductase activity, acting on the CH-CH group of donors"/>
    <property type="evidence" value="ECO:0007669"/>
    <property type="project" value="UniProtKB-ARBA"/>
</dbReference>
<comment type="similarity">
    <text evidence="2 6">Belongs to the acyl-CoA dehydrogenase family.</text>
</comment>
<dbReference type="InterPro" id="IPR009075">
    <property type="entry name" value="AcylCo_DH/oxidase_C"/>
</dbReference>
<dbReference type="PROSITE" id="PS00072">
    <property type="entry name" value="ACYL_COA_DH_1"/>
    <property type="match status" value="1"/>
</dbReference>
<dbReference type="AlphaFoldDB" id="A0ABD5T5H5"/>
<dbReference type="SUPFAM" id="SSF56645">
    <property type="entry name" value="Acyl-CoA dehydrogenase NM domain-like"/>
    <property type="match status" value="1"/>
</dbReference>
<dbReference type="PROSITE" id="PS00073">
    <property type="entry name" value="ACYL_COA_DH_2"/>
    <property type="match status" value="1"/>
</dbReference>
<comment type="caution">
    <text evidence="10">The sequence shown here is derived from an EMBL/GenBank/DDBJ whole genome shotgun (WGS) entry which is preliminary data.</text>
</comment>
<organism evidence="10 11">
    <name type="scientific">Halorubrum pallidum</name>
    <dbReference type="NCBI Taxonomy" id="1526114"/>
    <lineage>
        <taxon>Archaea</taxon>
        <taxon>Methanobacteriati</taxon>
        <taxon>Methanobacteriota</taxon>
        <taxon>Stenosarchaea group</taxon>
        <taxon>Halobacteria</taxon>
        <taxon>Halobacteriales</taxon>
        <taxon>Haloferacaceae</taxon>
        <taxon>Halorubrum</taxon>
    </lineage>
</organism>
<dbReference type="Pfam" id="PF02771">
    <property type="entry name" value="Acyl-CoA_dh_N"/>
    <property type="match status" value="1"/>
</dbReference>
<dbReference type="PIRSF" id="PIRSF016578">
    <property type="entry name" value="HsaA"/>
    <property type="match status" value="1"/>
</dbReference>
<dbReference type="Proteomes" id="UP001596274">
    <property type="component" value="Unassembled WGS sequence"/>
</dbReference>
<evidence type="ECO:0000256" key="5">
    <source>
        <dbReference type="ARBA" id="ARBA00023002"/>
    </source>
</evidence>